<reference evidence="2 3" key="1">
    <citation type="submission" date="2009-07" db="EMBL/GenBank/DDBJ databases">
        <authorList>
            <person name="Madupu R."/>
            <person name="Sebastian Y."/>
            <person name="Durkin A.S."/>
            <person name="Torralba M."/>
            <person name="Methe B."/>
            <person name="Sutton G.G."/>
            <person name="Strausberg R.L."/>
            <person name="Nelson K.E."/>
        </authorList>
    </citation>
    <scope>NUCLEOTIDE SEQUENCE [LARGE SCALE GENOMIC DNA]</scope>
    <source>
        <strain evidence="2 3">RM3268</strain>
    </source>
</reference>
<dbReference type="EMBL" id="ACYG01000009">
    <property type="protein sequence ID" value="EEV18606.1"/>
    <property type="molecule type" value="Genomic_DNA"/>
</dbReference>
<dbReference type="SUPFAM" id="SSF52833">
    <property type="entry name" value="Thioredoxin-like"/>
    <property type="match status" value="1"/>
</dbReference>
<dbReference type="eggNOG" id="COG3019">
    <property type="taxonomic scope" value="Bacteria"/>
</dbReference>
<evidence type="ECO:0000256" key="1">
    <source>
        <dbReference type="SAM" id="SignalP"/>
    </source>
</evidence>
<comment type="caution">
    <text evidence="2">The sequence shown here is derived from an EMBL/GenBank/DDBJ whole genome shotgun (WGS) entry which is preliminary data.</text>
</comment>
<protein>
    <recommendedName>
        <fullName evidence="4">CopG family transcriptional regulator</fullName>
    </recommendedName>
</protein>
<keyword evidence="1" id="KW-0732">Signal</keyword>
<feature type="signal peptide" evidence="1">
    <location>
        <begin position="1"/>
        <end position="18"/>
    </location>
</feature>
<accession>C8PEX8</accession>
<proteinExistence type="predicted"/>
<feature type="chain" id="PRO_5002989927" description="CopG family transcriptional regulator" evidence="1">
    <location>
        <begin position="19"/>
        <end position="153"/>
    </location>
</feature>
<dbReference type="Proteomes" id="UP000005709">
    <property type="component" value="Unassembled WGS sequence"/>
</dbReference>
<dbReference type="InterPro" id="IPR036249">
    <property type="entry name" value="Thioredoxin-like_sf"/>
</dbReference>
<evidence type="ECO:0008006" key="4">
    <source>
        <dbReference type="Google" id="ProtNLM"/>
    </source>
</evidence>
<gene>
    <name evidence="2" type="ORF">CAMGR0001_2617</name>
</gene>
<sequence>MKKILFAGALLAALGSYAAAGEHIKVYHGESCGCCHNWAKYMEQNGFEVEMISLADEPLIQKKNELKLPLELASCHTAIIDGYVVEGHMPAGEIRTLLKNKPKDVIGIAVPGMPLEAPGMEQGSQPEVYDVVAFKKDGSYQSIATYKGKEKIK</sequence>
<dbReference type="OrthoDB" id="14727at2"/>
<dbReference type="Pfam" id="PF04214">
    <property type="entry name" value="DUF411"/>
    <property type="match status" value="1"/>
</dbReference>
<evidence type="ECO:0000313" key="3">
    <source>
        <dbReference type="Proteomes" id="UP000005709"/>
    </source>
</evidence>
<keyword evidence="3" id="KW-1185">Reference proteome</keyword>
<dbReference type="InterPro" id="IPR007332">
    <property type="entry name" value="DUF411"/>
</dbReference>
<dbReference type="RefSeq" id="WP_005869662.1">
    <property type="nucleotide sequence ID" value="NZ_ACYG01000009.1"/>
</dbReference>
<name>C8PEX8_9BACT</name>
<organism evidence="2 3">
    <name type="scientific">Campylobacter gracilis RM3268</name>
    <dbReference type="NCBI Taxonomy" id="553220"/>
    <lineage>
        <taxon>Bacteria</taxon>
        <taxon>Pseudomonadati</taxon>
        <taxon>Campylobacterota</taxon>
        <taxon>Epsilonproteobacteria</taxon>
        <taxon>Campylobacterales</taxon>
        <taxon>Campylobacteraceae</taxon>
        <taxon>Campylobacter</taxon>
    </lineage>
</organism>
<evidence type="ECO:0000313" key="2">
    <source>
        <dbReference type="EMBL" id="EEV18606.1"/>
    </source>
</evidence>
<dbReference type="AlphaFoldDB" id="C8PEX8"/>